<dbReference type="Proteomes" id="UP000448575">
    <property type="component" value="Unassembled WGS sequence"/>
</dbReference>
<dbReference type="Gene3D" id="1.10.3210.10">
    <property type="entry name" value="Hypothetical protein af1432"/>
    <property type="match status" value="1"/>
</dbReference>
<keyword evidence="3" id="KW-1185">Reference proteome</keyword>
<evidence type="ECO:0000259" key="1">
    <source>
        <dbReference type="PROSITE" id="PS51833"/>
    </source>
</evidence>
<dbReference type="PROSITE" id="PS51833">
    <property type="entry name" value="HDOD"/>
    <property type="match status" value="1"/>
</dbReference>
<reference evidence="2 3" key="1">
    <citation type="submission" date="2019-12" db="EMBL/GenBank/DDBJ databases">
        <title>Novel species isolated from a subtropical stream in China.</title>
        <authorList>
            <person name="Lu H."/>
        </authorList>
    </citation>
    <scope>NUCLEOTIDE SEQUENCE [LARGE SCALE GENOMIC DNA]</scope>
    <source>
        <strain evidence="2 3">DS3</strain>
    </source>
</reference>
<accession>A0A6N9HRA6</accession>
<gene>
    <name evidence="2" type="ORF">GTP41_25585</name>
</gene>
<dbReference type="Pfam" id="PF08668">
    <property type="entry name" value="HDOD"/>
    <property type="match status" value="1"/>
</dbReference>
<feature type="domain" description="HDOD" evidence="1">
    <location>
        <begin position="21"/>
        <end position="208"/>
    </location>
</feature>
<sequence length="278" mass="30189">MEKLRDIATIISEVQRGELVFPTSVNAALALQLALADPECHDDQVTRKVLGEPVLAARAVALANAAVFRRHGAPPITGARAAVMRLGYRNLYSLAAAMVVRQFGARLRDPQLRERADQLWKYSAHVAAIAYQVARHITRSDPDTALFAGIVHEAGNFYLLSQADQVPGVLEELGPRMGPVQEIVSREVLRKLQVPEQVAAAIISLRDGAISLPPVGLRDTLLLARHLCPVLSPVLAPQDDYLVRRADMLHCLEAFPDLAELLDLAAAEARSMGNALLA</sequence>
<dbReference type="InterPro" id="IPR052340">
    <property type="entry name" value="RNase_Y/CdgJ"/>
</dbReference>
<name>A0A6N9HRA6_9BURK</name>
<dbReference type="AlphaFoldDB" id="A0A6N9HRA6"/>
<dbReference type="SUPFAM" id="SSF109604">
    <property type="entry name" value="HD-domain/PDEase-like"/>
    <property type="match status" value="1"/>
</dbReference>
<dbReference type="InterPro" id="IPR013976">
    <property type="entry name" value="HDOD"/>
</dbReference>
<proteinExistence type="predicted"/>
<comment type="caution">
    <text evidence="2">The sequence shown here is derived from an EMBL/GenBank/DDBJ whole genome shotgun (WGS) entry which is preliminary data.</text>
</comment>
<organism evidence="2 3">
    <name type="scientific">Pseudoduganella guangdongensis</name>
    <dbReference type="NCBI Taxonomy" id="2692179"/>
    <lineage>
        <taxon>Bacteria</taxon>
        <taxon>Pseudomonadati</taxon>
        <taxon>Pseudomonadota</taxon>
        <taxon>Betaproteobacteria</taxon>
        <taxon>Burkholderiales</taxon>
        <taxon>Oxalobacteraceae</taxon>
        <taxon>Telluria group</taxon>
        <taxon>Pseudoduganella</taxon>
    </lineage>
</organism>
<protein>
    <submittedName>
        <fullName evidence="2">HDOD domain-containing protein</fullName>
    </submittedName>
</protein>
<dbReference type="EMBL" id="WWCJ01000030">
    <property type="protein sequence ID" value="MYN05472.1"/>
    <property type="molecule type" value="Genomic_DNA"/>
</dbReference>
<dbReference type="PANTHER" id="PTHR33525:SF3">
    <property type="entry name" value="RIBONUCLEASE Y"/>
    <property type="match status" value="1"/>
</dbReference>
<dbReference type="PANTHER" id="PTHR33525">
    <property type="match status" value="1"/>
</dbReference>
<evidence type="ECO:0000313" key="3">
    <source>
        <dbReference type="Proteomes" id="UP000448575"/>
    </source>
</evidence>
<dbReference type="RefSeq" id="WP_161028415.1">
    <property type="nucleotide sequence ID" value="NZ_WWCJ01000030.1"/>
</dbReference>
<evidence type="ECO:0000313" key="2">
    <source>
        <dbReference type="EMBL" id="MYN05472.1"/>
    </source>
</evidence>